<dbReference type="Pfam" id="PF08580">
    <property type="entry name" value="KAR9"/>
    <property type="match status" value="1"/>
</dbReference>
<feature type="compositionally biased region" description="Low complexity" evidence="2">
    <location>
        <begin position="29"/>
        <end position="38"/>
    </location>
</feature>
<feature type="compositionally biased region" description="Low complexity" evidence="2">
    <location>
        <begin position="1021"/>
        <end position="1042"/>
    </location>
</feature>
<feature type="compositionally biased region" description="Low complexity" evidence="2">
    <location>
        <begin position="884"/>
        <end position="897"/>
    </location>
</feature>
<dbReference type="GO" id="GO:0030473">
    <property type="term" value="P:nuclear migration along microtubule"/>
    <property type="evidence" value="ECO:0007669"/>
    <property type="project" value="TreeGrafter"/>
</dbReference>
<accession>A0A8G1RKC9</accession>
<dbReference type="RefSeq" id="XP_040797026.1">
    <property type="nucleotide sequence ID" value="XM_040945658.1"/>
</dbReference>
<feature type="region of interest" description="Disordered" evidence="2">
    <location>
        <begin position="262"/>
        <end position="389"/>
    </location>
</feature>
<keyword evidence="1" id="KW-0175">Coiled coil</keyword>
<feature type="region of interest" description="Disordered" evidence="2">
    <location>
        <begin position="1"/>
        <end position="108"/>
    </location>
</feature>
<protein>
    <submittedName>
        <fullName evidence="3">KAR9-domain-containing protein</fullName>
    </submittedName>
</protein>
<dbReference type="EMBL" id="KZ824685">
    <property type="protein sequence ID" value="RAK73016.1"/>
    <property type="molecule type" value="Genomic_DNA"/>
</dbReference>
<dbReference type="GO" id="GO:0051293">
    <property type="term" value="P:establishment of spindle localization"/>
    <property type="evidence" value="ECO:0007669"/>
    <property type="project" value="TreeGrafter"/>
</dbReference>
<dbReference type="PANTHER" id="PTHR37271:SF1">
    <property type="entry name" value="KARYOGAMY PROTEIN KAR9"/>
    <property type="match status" value="1"/>
</dbReference>
<feature type="compositionally biased region" description="Low complexity" evidence="2">
    <location>
        <begin position="73"/>
        <end position="86"/>
    </location>
</feature>
<feature type="compositionally biased region" description="Polar residues" evidence="2">
    <location>
        <begin position="1069"/>
        <end position="1083"/>
    </location>
</feature>
<feature type="compositionally biased region" description="Basic residues" evidence="2">
    <location>
        <begin position="173"/>
        <end position="182"/>
    </location>
</feature>
<evidence type="ECO:0000313" key="4">
    <source>
        <dbReference type="Proteomes" id="UP000249789"/>
    </source>
</evidence>
<feature type="compositionally biased region" description="Low complexity" evidence="2">
    <location>
        <begin position="185"/>
        <end position="206"/>
    </location>
</feature>
<feature type="compositionally biased region" description="Basic and acidic residues" evidence="2">
    <location>
        <begin position="1136"/>
        <end position="1145"/>
    </location>
</feature>
<sequence length="1145" mass="125022">MRAMFTGSTATTATATTATAEPSDSGLNTTSTTTTTTSLPSQQLFSPPPPPPPAVSISAADESFTRRIRSKSSLRSLRSLGSNSTTYDDDPDDTPDANNNAEKTLIRPSILRRLSPGLAARVKLLDGSNSSSKNNSPSRVGAVGRIPEEHIKELDSLHQDLSIRIQKKGRTWNGLHRAHKERKQQQQQQQQQSLSQQQQQQQEQQSCDSNHLEVPDPVLLEELLADELYADEAWEPSEQVSEQHVLTSVLQPDLHSLLIASVPEERSQKGDSLKECGAEVRAETEAEAEAKAEAEAEAVPEAEVAAKAKEEEEEDELQQDKGAIEEPLLDMATLERSRLPLRPGSTNGMPSTNPTDFEKYLKSTSDNESAPPPPPPKDSPRPLSISSANSQSYFNPLGLQRSESIYSFSRASFSNQLSQLTSISLPQPSLLEAGIASIPTAAAAVRALTGAADQIQIWIKKASGVLSGLDAEDDVEWAAAGGREGLDGVDGAITRFESLINVYVKAIEDVQMRDDIENVSTDQLNLIVVQMDGIIHSWSQIKDRLKGVKEQVELAMEWEELWSNVLGDVGVEVENLGRLIFEMEEKRHWTMAGEQDSSATGLDINELETIVEETPAGGRMSTSKRFSLEPLFAAPTLDMPIIQTPHDDSNHSNLIALFARIQPLRASLDFLPMRLSMFQSRAVRIFPSACQELEDRRSQLEKAYKGLEADAEALRDELSEDRWILVFRNAGNQAQKMFESVERSIGKLQEAIETSAQVHNPAQFTKRVESYDAKKQHYVAAIERVVSIIQKGVNDRLTVNGETLRLLSDMTSRIDALKASIRVMDASLEDISFTRSQHLRDSISSILTMDSPLTGSVPETPGSSPASSVIMTPANALKRSTTPVNNSSRRGSSVSSVARTTMSKVRRYSGLPQVTSTLTAKKSAIPKASLGVTSPTKHVAATPTPAARKPVPRTPALPPALANRPRWTTSTNTSDLDKYKSNSLHTPFRKSSAQGRTSRPSSTLPMTPYRRDMSVSPAPMSARSVSRVSSRLASRSPSRVASPTPNRSLLDPPPYSKLRRPDGLATAPRSRQSFAGLSFSRSVSQDHSRALASPTKAPPTPRPETSLGHASNRRISLIPLPKGRTGKDNAPSTRSKLGERPPWRG</sequence>
<feature type="region of interest" description="Disordered" evidence="2">
    <location>
        <begin position="929"/>
        <end position="1145"/>
    </location>
</feature>
<keyword evidence="4" id="KW-1185">Reference proteome</keyword>
<reference evidence="3 4" key="1">
    <citation type="submission" date="2018-02" db="EMBL/GenBank/DDBJ databases">
        <title>The genomes of Aspergillus section Nigri reveals drivers in fungal speciation.</title>
        <authorList>
            <consortium name="DOE Joint Genome Institute"/>
            <person name="Vesth T.C."/>
            <person name="Nybo J."/>
            <person name="Theobald S."/>
            <person name="Brandl J."/>
            <person name="Frisvad J.C."/>
            <person name="Nielsen K.F."/>
            <person name="Lyhne E.K."/>
            <person name="Kogle M.E."/>
            <person name="Kuo A."/>
            <person name="Riley R."/>
            <person name="Clum A."/>
            <person name="Nolan M."/>
            <person name="Lipzen A."/>
            <person name="Salamov A."/>
            <person name="Henrissat B."/>
            <person name="Wiebenga A."/>
            <person name="De vries R.P."/>
            <person name="Grigoriev I.V."/>
            <person name="Mortensen U.H."/>
            <person name="Andersen M.R."/>
            <person name="Baker S.E."/>
        </authorList>
    </citation>
    <scope>NUCLEOTIDE SEQUENCE [LARGE SCALE GENOMIC DNA]</scope>
    <source>
        <strain evidence="3 4">CBS 313.89</strain>
    </source>
</reference>
<feature type="compositionally biased region" description="Low complexity" evidence="2">
    <location>
        <begin position="9"/>
        <end position="20"/>
    </location>
</feature>
<dbReference type="GO" id="GO:0031578">
    <property type="term" value="P:mitotic spindle orientation checkpoint signaling"/>
    <property type="evidence" value="ECO:0007669"/>
    <property type="project" value="TreeGrafter"/>
</dbReference>
<name>A0A8G1RKC9_9EURO</name>
<dbReference type="AlphaFoldDB" id="A0A8G1RKC9"/>
<feature type="compositionally biased region" description="Polar residues" evidence="2">
    <location>
        <begin position="981"/>
        <end position="1005"/>
    </location>
</feature>
<evidence type="ECO:0000313" key="3">
    <source>
        <dbReference type="EMBL" id="RAK73016.1"/>
    </source>
</evidence>
<dbReference type="OrthoDB" id="5559380at2759"/>
<dbReference type="Proteomes" id="UP000249789">
    <property type="component" value="Unassembled WGS sequence"/>
</dbReference>
<feature type="region of interest" description="Disordered" evidence="2">
    <location>
        <begin position="879"/>
        <end position="899"/>
    </location>
</feature>
<feature type="compositionally biased region" description="Basic and acidic residues" evidence="2">
    <location>
        <begin position="263"/>
        <end position="294"/>
    </location>
</feature>
<dbReference type="InterPro" id="IPR013889">
    <property type="entry name" value="Karyogamy_KAR9"/>
</dbReference>
<evidence type="ECO:0000256" key="1">
    <source>
        <dbReference type="SAM" id="Coils"/>
    </source>
</evidence>
<feature type="region of interest" description="Disordered" evidence="2">
    <location>
        <begin position="173"/>
        <end position="209"/>
    </location>
</feature>
<evidence type="ECO:0000256" key="2">
    <source>
        <dbReference type="SAM" id="MobiDB-lite"/>
    </source>
</evidence>
<proteinExistence type="predicted"/>
<dbReference type="GO" id="GO:0005816">
    <property type="term" value="C:spindle pole body"/>
    <property type="evidence" value="ECO:0007669"/>
    <property type="project" value="TreeGrafter"/>
</dbReference>
<dbReference type="GO" id="GO:0043332">
    <property type="term" value="C:mating projection tip"/>
    <property type="evidence" value="ECO:0007669"/>
    <property type="project" value="TreeGrafter"/>
</dbReference>
<feature type="coiled-coil region" evidence="1">
    <location>
        <begin position="690"/>
        <end position="717"/>
    </location>
</feature>
<feature type="compositionally biased region" description="Polar residues" evidence="2">
    <location>
        <begin position="344"/>
        <end position="355"/>
    </location>
</feature>
<dbReference type="VEuPathDB" id="FungiDB:BO72DRAFT_452105"/>
<dbReference type="PANTHER" id="PTHR37271">
    <property type="entry name" value="KARYOGAMY PROTEIN KAR9"/>
    <property type="match status" value="1"/>
</dbReference>
<dbReference type="GO" id="GO:0005938">
    <property type="term" value="C:cell cortex"/>
    <property type="evidence" value="ECO:0007669"/>
    <property type="project" value="TreeGrafter"/>
</dbReference>
<dbReference type="GeneID" id="63862991"/>
<organism evidence="3 4">
    <name type="scientific">Aspergillus fijiensis CBS 313.89</name>
    <dbReference type="NCBI Taxonomy" id="1448319"/>
    <lineage>
        <taxon>Eukaryota</taxon>
        <taxon>Fungi</taxon>
        <taxon>Dikarya</taxon>
        <taxon>Ascomycota</taxon>
        <taxon>Pezizomycotina</taxon>
        <taxon>Eurotiomycetes</taxon>
        <taxon>Eurotiomycetidae</taxon>
        <taxon>Eurotiales</taxon>
        <taxon>Aspergillaceae</taxon>
        <taxon>Aspergillus</taxon>
    </lineage>
</organism>
<gene>
    <name evidence="3" type="ORF">BO72DRAFT_452105</name>
</gene>